<accession>A0A7W8JBL6</accession>
<evidence type="ECO:0000313" key="2">
    <source>
        <dbReference type="Proteomes" id="UP000569092"/>
    </source>
</evidence>
<name>A0A7W8JBL6_9BACT</name>
<evidence type="ECO:0000313" key="1">
    <source>
        <dbReference type="EMBL" id="MBB5346284.1"/>
    </source>
</evidence>
<protein>
    <submittedName>
        <fullName evidence="1">Site-specific recombinase XerC</fullName>
    </submittedName>
</protein>
<dbReference type="Proteomes" id="UP000569092">
    <property type="component" value="Unassembled WGS sequence"/>
</dbReference>
<reference evidence="1 2" key="1">
    <citation type="submission" date="2020-08" db="EMBL/GenBank/DDBJ databases">
        <title>Genomic Encyclopedia of Type Strains, Phase IV (KMG-V): Genome sequencing to study the core and pangenomes of soil and plant-associated prokaryotes.</title>
        <authorList>
            <person name="Whitman W."/>
        </authorList>
    </citation>
    <scope>NUCLEOTIDE SEQUENCE [LARGE SCALE GENOMIC DNA]</scope>
    <source>
        <strain evidence="1 2">M8US30</strain>
    </source>
</reference>
<gene>
    <name evidence="1" type="ORF">HDF10_004294</name>
</gene>
<dbReference type="InterPro" id="IPR011010">
    <property type="entry name" value="DNA_brk_join_enz"/>
</dbReference>
<organism evidence="1 2">
    <name type="scientific">Tunturiibacter lichenicola</name>
    <dbReference type="NCBI Taxonomy" id="2051959"/>
    <lineage>
        <taxon>Bacteria</taxon>
        <taxon>Pseudomonadati</taxon>
        <taxon>Acidobacteriota</taxon>
        <taxon>Terriglobia</taxon>
        <taxon>Terriglobales</taxon>
        <taxon>Acidobacteriaceae</taxon>
        <taxon>Tunturiibacter</taxon>
    </lineage>
</organism>
<dbReference type="GO" id="GO:0003677">
    <property type="term" value="F:DNA binding"/>
    <property type="evidence" value="ECO:0007669"/>
    <property type="project" value="InterPro"/>
</dbReference>
<proteinExistence type="predicted"/>
<sequence>MKLGESGLCLGSSERRDEARQLIDSIDISAPSGLRDRALLGIMVYSFARVSAVVAMDAGDYYQQGNRW</sequence>
<dbReference type="EMBL" id="JACHDZ010000012">
    <property type="protein sequence ID" value="MBB5346284.1"/>
    <property type="molecule type" value="Genomic_DNA"/>
</dbReference>
<dbReference type="AlphaFoldDB" id="A0A7W8JBL6"/>
<comment type="caution">
    <text evidence="1">The sequence shown here is derived from an EMBL/GenBank/DDBJ whole genome shotgun (WGS) entry which is preliminary data.</text>
</comment>
<dbReference type="SUPFAM" id="SSF56349">
    <property type="entry name" value="DNA breaking-rejoining enzymes"/>
    <property type="match status" value="1"/>
</dbReference>